<organism evidence="1 2">
    <name type="scientific">Zostera marina</name>
    <name type="common">Eelgrass</name>
    <dbReference type="NCBI Taxonomy" id="29655"/>
    <lineage>
        <taxon>Eukaryota</taxon>
        <taxon>Viridiplantae</taxon>
        <taxon>Streptophyta</taxon>
        <taxon>Embryophyta</taxon>
        <taxon>Tracheophyta</taxon>
        <taxon>Spermatophyta</taxon>
        <taxon>Magnoliopsida</taxon>
        <taxon>Liliopsida</taxon>
        <taxon>Zosteraceae</taxon>
        <taxon>Zostera</taxon>
    </lineage>
</organism>
<comment type="caution">
    <text evidence="1">The sequence shown here is derived from an EMBL/GenBank/DDBJ whole genome shotgun (WGS) entry which is preliminary data.</text>
</comment>
<dbReference type="Proteomes" id="UP000036987">
    <property type="component" value="Unassembled WGS sequence"/>
</dbReference>
<keyword evidence="2" id="KW-1185">Reference proteome</keyword>
<proteinExistence type="predicted"/>
<evidence type="ECO:0000313" key="2">
    <source>
        <dbReference type="Proteomes" id="UP000036987"/>
    </source>
</evidence>
<evidence type="ECO:0000313" key="1">
    <source>
        <dbReference type="EMBL" id="KMZ61843.1"/>
    </source>
</evidence>
<gene>
    <name evidence="1" type="ORF">ZOSMA_4G01320</name>
</gene>
<sequence>MINVSAFSHLRHVFHLLDQLRHLTNVPPRMVHLHTRNLLQRHIPVVLRCAEFRMVMIPFLMVLSLAFTTMEPRIDRIQVLLPDSFGFIIDGKFFCHIHFRRSFERDAGVHHNGGSSGVFPLVKRILHLNYWIWLHYISLFKYPYEAVLHSEFNRSWRRFARVIGFRKYDGCDG</sequence>
<protein>
    <submittedName>
        <fullName evidence="1">Uncharacterized protein</fullName>
    </submittedName>
</protein>
<reference evidence="2" key="1">
    <citation type="journal article" date="2016" name="Nature">
        <title>The genome of the seagrass Zostera marina reveals angiosperm adaptation to the sea.</title>
        <authorList>
            <person name="Olsen J.L."/>
            <person name="Rouze P."/>
            <person name="Verhelst B."/>
            <person name="Lin Y.-C."/>
            <person name="Bayer T."/>
            <person name="Collen J."/>
            <person name="Dattolo E."/>
            <person name="De Paoli E."/>
            <person name="Dittami S."/>
            <person name="Maumus F."/>
            <person name="Michel G."/>
            <person name="Kersting A."/>
            <person name="Lauritano C."/>
            <person name="Lohaus R."/>
            <person name="Toepel M."/>
            <person name="Tonon T."/>
            <person name="Vanneste K."/>
            <person name="Amirebrahimi M."/>
            <person name="Brakel J."/>
            <person name="Bostroem C."/>
            <person name="Chovatia M."/>
            <person name="Grimwood J."/>
            <person name="Jenkins J.W."/>
            <person name="Jueterbock A."/>
            <person name="Mraz A."/>
            <person name="Stam W.T."/>
            <person name="Tice H."/>
            <person name="Bornberg-Bauer E."/>
            <person name="Green P.J."/>
            <person name="Pearson G.A."/>
            <person name="Procaccini G."/>
            <person name="Duarte C.M."/>
            <person name="Schmutz J."/>
            <person name="Reusch T.B.H."/>
            <person name="Van de Peer Y."/>
        </authorList>
    </citation>
    <scope>NUCLEOTIDE SEQUENCE [LARGE SCALE GENOMIC DNA]</scope>
    <source>
        <strain evidence="2">cv. Finnish</strain>
    </source>
</reference>
<dbReference type="AlphaFoldDB" id="A0A0K9NYQ4"/>
<accession>A0A0K9NYQ4</accession>
<dbReference type="STRING" id="29655.A0A0K9NYQ4"/>
<dbReference type="EMBL" id="LFYR01001430">
    <property type="protein sequence ID" value="KMZ61843.1"/>
    <property type="molecule type" value="Genomic_DNA"/>
</dbReference>
<name>A0A0K9NYQ4_ZOSMR</name>